<keyword evidence="7" id="KW-0961">Cell wall biogenesis/degradation</keyword>
<dbReference type="GO" id="GO:0004650">
    <property type="term" value="F:polygalacturonase activity"/>
    <property type="evidence" value="ECO:0007669"/>
    <property type="project" value="InterPro"/>
</dbReference>
<dbReference type="InterPro" id="IPR012334">
    <property type="entry name" value="Pectin_lyas_fold"/>
</dbReference>
<keyword evidence="6 9" id="KW-0326">Glycosidase</keyword>
<feature type="signal peptide" evidence="10">
    <location>
        <begin position="1"/>
        <end position="26"/>
    </location>
</feature>
<evidence type="ECO:0000256" key="2">
    <source>
        <dbReference type="ARBA" id="ARBA00008834"/>
    </source>
</evidence>
<evidence type="ECO:0000313" key="11">
    <source>
        <dbReference type="EMBL" id="KAL0443749.1"/>
    </source>
</evidence>
<dbReference type="SUPFAM" id="SSF51126">
    <property type="entry name" value="Pectin lyase-like"/>
    <property type="match status" value="1"/>
</dbReference>
<comment type="similarity">
    <text evidence="2 9">Belongs to the glycosyl hydrolase 28 family.</text>
</comment>
<dbReference type="PANTHER" id="PTHR31375">
    <property type="match status" value="1"/>
</dbReference>
<evidence type="ECO:0000256" key="7">
    <source>
        <dbReference type="ARBA" id="ARBA00023316"/>
    </source>
</evidence>
<evidence type="ECO:0000256" key="3">
    <source>
        <dbReference type="ARBA" id="ARBA00022512"/>
    </source>
</evidence>
<dbReference type="InterPro" id="IPR000743">
    <property type="entry name" value="Glyco_hydro_28"/>
</dbReference>
<dbReference type="InterPro" id="IPR006626">
    <property type="entry name" value="PbH1"/>
</dbReference>
<evidence type="ECO:0000256" key="9">
    <source>
        <dbReference type="RuleBase" id="RU361169"/>
    </source>
</evidence>
<dbReference type="PROSITE" id="PS00502">
    <property type="entry name" value="POLYGALACTURONASE"/>
    <property type="match status" value="1"/>
</dbReference>
<organism evidence="11">
    <name type="scientific">Sesamum latifolium</name>
    <dbReference type="NCBI Taxonomy" id="2727402"/>
    <lineage>
        <taxon>Eukaryota</taxon>
        <taxon>Viridiplantae</taxon>
        <taxon>Streptophyta</taxon>
        <taxon>Embryophyta</taxon>
        <taxon>Tracheophyta</taxon>
        <taxon>Spermatophyta</taxon>
        <taxon>Magnoliopsida</taxon>
        <taxon>eudicotyledons</taxon>
        <taxon>Gunneridae</taxon>
        <taxon>Pentapetalae</taxon>
        <taxon>asterids</taxon>
        <taxon>lamiids</taxon>
        <taxon>Lamiales</taxon>
        <taxon>Pedaliaceae</taxon>
        <taxon>Sesamum</taxon>
    </lineage>
</organism>
<name>A0AAW2WP50_9LAMI</name>
<dbReference type="GO" id="GO:0071555">
    <property type="term" value="P:cell wall organization"/>
    <property type="evidence" value="ECO:0007669"/>
    <property type="project" value="UniProtKB-KW"/>
</dbReference>
<keyword evidence="3" id="KW-0134">Cell wall</keyword>
<keyword evidence="10" id="KW-0732">Signal</keyword>
<dbReference type="Pfam" id="PF00295">
    <property type="entry name" value="Glyco_hydro_28"/>
    <property type="match status" value="1"/>
</dbReference>
<dbReference type="AlphaFoldDB" id="A0AAW2WP50"/>
<dbReference type="SMART" id="SM00710">
    <property type="entry name" value="PbH1"/>
    <property type="match status" value="5"/>
</dbReference>
<keyword evidence="5 9" id="KW-0378">Hydrolase</keyword>
<dbReference type="FunFam" id="2.160.20.10:FF:000004">
    <property type="entry name" value="Pectin lyase-like superfamily protein"/>
    <property type="match status" value="1"/>
</dbReference>
<evidence type="ECO:0000256" key="6">
    <source>
        <dbReference type="ARBA" id="ARBA00023295"/>
    </source>
</evidence>
<dbReference type="GO" id="GO:0005975">
    <property type="term" value="P:carbohydrate metabolic process"/>
    <property type="evidence" value="ECO:0007669"/>
    <property type="project" value="InterPro"/>
</dbReference>
<accession>A0AAW2WP50</accession>
<dbReference type="InterPro" id="IPR011050">
    <property type="entry name" value="Pectin_lyase_fold/virulence"/>
</dbReference>
<reference evidence="11" key="2">
    <citation type="journal article" date="2024" name="Plant">
        <title>Genomic evolution and insights into agronomic trait innovations of Sesamum species.</title>
        <authorList>
            <person name="Miao H."/>
            <person name="Wang L."/>
            <person name="Qu L."/>
            <person name="Liu H."/>
            <person name="Sun Y."/>
            <person name="Le M."/>
            <person name="Wang Q."/>
            <person name="Wei S."/>
            <person name="Zheng Y."/>
            <person name="Lin W."/>
            <person name="Duan Y."/>
            <person name="Cao H."/>
            <person name="Xiong S."/>
            <person name="Wang X."/>
            <person name="Wei L."/>
            <person name="Li C."/>
            <person name="Ma Q."/>
            <person name="Ju M."/>
            <person name="Zhao R."/>
            <person name="Li G."/>
            <person name="Mu C."/>
            <person name="Tian Q."/>
            <person name="Mei H."/>
            <person name="Zhang T."/>
            <person name="Gao T."/>
            <person name="Zhang H."/>
        </authorList>
    </citation>
    <scope>NUCLEOTIDE SEQUENCE</scope>
    <source>
        <strain evidence="11">KEN1</strain>
    </source>
</reference>
<feature type="active site" evidence="8">
    <location>
        <position position="248"/>
    </location>
</feature>
<evidence type="ECO:0000256" key="4">
    <source>
        <dbReference type="ARBA" id="ARBA00022525"/>
    </source>
</evidence>
<gene>
    <name evidence="11" type="ORF">Slati_2097600</name>
</gene>
<dbReference type="EMBL" id="JACGWN010000007">
    <property type="protein sequence ID" value="KAL0443749.1"/>
    <property type="molecule type" value="Genomic_DNA"/>
</dbReference>
<reference evidence="11" key="1">
    <citation type="submission" date="2020-06" db="EMBL/GenBank/DDBJ databases">
        <authorList>
            <person name="Li T."/>
            <person name="Hu X."/>
            <person name="Zhang T."/>
            <person name="Song X."/>
            <person name="Zhang H."/>
            <person name="Dai N."/>
            <person name="Sheng W."/>
            <person name="Hou X."/>
            <person name="Wei L."/>
        </authorList>
    </citation>
    <scope>NUCLEOTIDE SEQUENCE</scope>
    <source>
        <strain evidence="11">KEN1</strain>
        <tissue evidence="11">Leaf</tissue>
    </source>
</reference>
<protein>
    <submittedName>
        <fullName evidence="11">Exopolygalacturonase</fullName>
    </submittedName>
</protein>
<proteinExistence type="inferred from homology"/>
<keyword evidence="4" id="KW-0964">Secreted</keyword>
<evidence type="ECO:0000256" key="10">
    <source>
        <dbReference type="SAM" id="SignalP"/>
    </source>
</evidence>
<evidence type="ECO:0000256" key="8">
    <source>
        <dbReference type="PROSITE-ProRule" id="PRU10052"/>
    </source>
</evidence>
<dbReference type="Gene3D" id="2.160.20.10">
    <property type="entry name" value="Single-stranded right-handed beta-helix, Pectin lyase-like"/>
    <property type="match status" value="1"/>
</dbReference>
<evidence type="ECO:0000256" key="1">
    <source>
        <dbReference type="ARBA" id="ARBA00004191"/>
    </source>
</evidence>
<sequence length="419" mass="45915">MAAKCYLNMIPSSLFLFLSILVHVSAGPLPPRSFDVIKYGAVANGRTDSTRAFLRAWEDACAYHGRSRVRIPEGTYLLGSVSFEGPCNGSMTFLIKGTLKAPTDPGKFFTDTWIGFRYLEKLTVKGGGYLDGQGAAAWGYNDCHKNPDCKPLPATLRFDFVRNSKVQYLRSINSKNSHINIFACYNMDISYIRLSAPAHSPNTDGIRIGSSTRIKISRAVISTGDDCISMVSGSQNIDISDVSCGPGHGISVGSLGRSHQHEYVTGISVRNCTFIGSDNGVRIKTWAPSLYSLASNITFQDIAMISVHNPIVIDQQYCPLAQCQEGDSAVQIENVMFKNIWGISSTQVAVNLKCSGALPCKNVKIININLAYKGRGGRQKPCVRMCWDLLMEDRSPPAVYSCFSFCFACSNYSFTRSLT</sequence>
<evidence type="ECO:0000256" key="5">
    <source>
        <dbReference type="ARBA" id="ARBA00022801"/>
    </source>
</evidence>
<comment type="caution">
    <text evidence="11">The sequence shown here is derived from an EMBL/GenBank/DDBJ whole genome shotgun (WGS) entry which is preliminary data.</text>
</comment>
<feature type="chain" id="PRO_5043397011" evidence="10">
    <location>
        <begin position="27"/>
        <end position="419"/>
    </location>
</feature>
<comment type="subcellular location">
    <subcellularLocation>
        <location evidence="1">Secreted</location>
        <location evidence="1">Cell wall</location>
    </subcellularLocation>
</comment>